<feature type="transmembrane region" description="Helical" evidence="8">
    <location>
        <begin position="372"/>
        <end position="392"/>
    </location>
</feature>
<sequence>MNANAAVSVGIFAVFVVGAVALGLLSLRGRDRTNLAEWSVGGRSLGVVLIFVLMAGETYTSFSYLGAAGWAYNYGMPVFYLVAYLAIGFAVGYVVGPVLWHYAHRNQLHNITDITAHRFGSPLFGGAVAVLTTVFLLPYIQLLITGMGVVISTISYGTIGLETGYVIAFVVTEAFVVASGLRGSAWVSILKDVLVIVTLLVVFVHVPLHYFGGFGELLGRLVAERPQWLALPGHGKESLGVLWFATTGLLNGVVYTIFPTTVAGYLGARNPGVLRRNAIIMPFYQVLLFVPILLGLAAVFVVPGLADSNLAMFELVVDSMPAWLVGLVGVAGALSSIVPMAVFMLVIGTMWGRSVLGAHPRTAPHQKKLSQLVTLLVGLLALLFTFVSPSTLVQLSVLSYQGLAQLLPVVLVSLLWRRMSTAGAASGLAAGVLVVALLVATGNDPWHGINAGLLGLAVNFAVNIAVSLARPADTPADRLAVAEAVPARG</sequence>
<keyword evidence="4 8" id="KW-0812">Transmembrane</keyword>
<evidence type="ECO:0000256" key="6">
    <source>
        <dbReference type="ARBA" id="ARBA00023136"/>
    </source>
</evidence>
<dbReference type="Proteomes" id="UP001500979">
    <property type="component" value="Unassembled WGS sequence"/>
</dbReference>
<dbReference type="PROSITE" id="PS50283">
    <property type="entry name" value="NA_SOLUT_SYMP_3"/>
    <property type="match status" value="1"/>
</dbReference>
<dbReference type="InterPro" id="IPR038377">
    <property type="entry name" value="Na/Glc_symporter_sf"/>
</dbReference>
<dbReference type="InterPro" id="IPR001734">
    <property type="entry name" value="Na/solute_symporter"/>
</dbReference>
<feature type="transmembrane region" description="Helical" evidence="8">
    <location>
        <begin position="278"/>
        <end position="302"/>
    </location>
</feature>
<accession>A0ABN3VD09</accession>
<dbReference type="RefSeq" id="WP_344679850.1">
    <property type="nucleotide sequence ID" value="NZ_BAAAUX010000012.1"/>
</dbReference>
<protein>
    <submittedName>
        <fullName evidence="9">Sodium:solute symporter</fullName>
    </submittedName>
</protein>
<evidence type="ECO:0000256" key="4">
    <source>
        <dbReference type="ARBA" id="ARBA00022692"/>
    </source>
</evidence>
<comment type="similarity">
    <text evidence="2 7">Belongs to the sodium:solute symporter (SSF) (TC 2.A.21) family.</text>
</comment>
<feature type="transmembrane region" description="Helical" evidence="8">
    <location>
        <begin position="423"/>
        <end position="442"/>
    </location>
</feature>
<dbReference type="EMBL" id="BAAAUX010000012">
    <property type="protein sequence ID" value="GAA2789984.1"/>
    <property type="molecule type" value="Genomic_DNA"/>
</dbReference>
<dbReference type="InterPro" id="IPR050277">
    <property type="entry name" value="Sodium:Solute_Symporter"/>
</dbReference>
<feature type="transmembrane region" description="Helical" evidence="8">
    <location>
        <begin position="47"/>
        <end position="72"/>
    </location>
</feature>
<dbReference type="Gene3D" id="1.20.1730.10">
    <property type="entry name" value="Sodium/glucose cotransporter"/>
    <property type="match status" value="1"/>
</dbReference>
<feature type="transmembrane region" description="Helical" evidence="8">
    <location>
        <begin position="6"/>
        <end position="27"/>
    </location>
</feature>
<evidence type="ECO:0000256" key="7">
    <source>
        <dbReference type="RuleBase" id="RU362091"/>
    </source>
</evidence>
<comment type="subcellular location">
    <subcellularLocation>
        <location evidence="1">Membrane</location>
        <topology evidence="1">Multi-pass membrane protein</topology>
    </subcellularLocation>
</comment>
<feature type="transmembrane region" description="Helical" evidence="8">
    <location>
        <begin position="193"/>
        <end position="212"/>
    </location>
</feature>
<keyword evidence="6 8" id="KW-0472">Membrane</keyword>
<evidence type="ECO:0000313" key="9">
    <source>
        <dbReference type="EMBL" id="GAA2789984.1"/>
    </source>
</evidence>
<comment type="caution">
    <text evidence="9">The sequence shown here is derived from an EMBL/GenBank/DDBJ whole genome shotgun (WGS) entry which is preliminary data.</text>
</comment>
<evidence type="ECO:0000256" key="8">
    <source>
        <dbReference type="SAM" id="Phobius"/>
    </source>
</evidence>
<reference evidence="9 10" key="1">
    <citation type="journal article" date="2019" name="Int. J. Syst. Evol. Microbiol.">
        <title>The Global Catalogue of Microorganisms (GCM) 10K type strain sequencing project: providing services to taxonomists for standard genome sequencing and annotation.</title>
        <authorList>
            <consortium name="The Broad Institute Genomics Platform"/>
            <consortium name="The Broad Institute Genome Sequencing Center for Infectious Disease"/>
            <person name="Wu L."/>
            <person name="Ma J."/>
        </authorList>
    </citation>
    <scope>NUCLEOTIDE SEQUENCE [LARGE SCALE GENOMIC DNA]</scope>
    <source>
        <strain evidence="9 10">JCM 9383</strain>
    </source>
</reference>
<keyword evidence="3" id="KW-0813">Transport</keyword>
<keyword evidence="10" id="KW-1185">Reference proteome</keyword>
<feature type="transmembrane region" description="Helical" evidence="8">
    <location>
        <begin position="322"/>
        <end position="351"/>
    </location>
</feature>
<feature type="transmembrane region" description="Helical" evidence="8">
    <location>
        <begin position="123"/>
        <end position="144"/>
    </location>
</feature>
<feature type="transmembrane region" description="Helical" evidence="8">
    <location>
        <begin position="241"/>
        <end position="266"/>
    </location>
</feature>
<proteinExistence type="inferred from homology"/>
<feature type="transmembrane region" description="Helical" evidence="8">
    <location>
        <begin position="164"/>
        <end position="181"/>
    </location>
</feature>
<dbReference type="PANTHER" id="PTHR48086:SF8">
    <property type="entry name" value="MONOCARBOXYLIC ACID PERMEASE"/>
    <property type="match status" value="1"/>
</dbReference>
<evidence type="ECO:0000313" key="10">
    <source>
        <dbReference type="Proteomes" id="UP001500979"/>
    </source>
</evidence>
<feature type="transmembrane region" description="Helical" evidence="8">
    <location>
        <begin position="78"/>
        <end position="102"/>
    </location>
</feature>
<gene>
    <name evidence="9" type="ORF">GCM10010470_25760</name>
</gene>
<dbReference type="Pfam" id="PF00474">
    <property type="entry name" value="SSF"/>
    <property type="match status" value="1"/>
</dbReference>
<feature type="transmembrane region" description="Helical" evidence="8">
    <location>
        <begin position="398"/>
        <end position="416"/>
    </location>
</feature>
<keyword evidence="5 8" id="KW-1133">Transmembrane helix</keyword>
<name>A0ABN3VD09_9PSEU</name>
<evidence type="ECO:0000256" key="3">
    <source>
        <dbReference type="ARBA" id="ARBA00022448"/>
    </source>
</evidence>
<evidence type="ECO:0000256" key="5">
    <source>
        <dbReference type="ARBA" id="ARBA00022989"/>
    </source>
</evidence>
<evidence type="ECO:0000256" key="1">
    <source>
        <dbReference type="ARBA" id="ARBA00004141"/>
    </source>
</evidence>
<organism evidence="9 10">
    <name type="scientific">Saccharopolyspora taberi</name>
    <dbReference type="NCBI Taxonomy" id="60895"/>
    <lineage>
        <taxon>Bacteria</taxon>
        <taxon>Bacillati</taxon>
        <taxon>Actinomycetota</taxon>
        <taxon>Actinomycetes</taxon>
        <taxon>Pseudonocardiales</taxon>
        <taxon>Pseudonocardiaceae</taxon>
        <taxon>Saccharopolyspora</taxon>
    </lineage>
</organism>
<feature type="transmembrane region" description="Helical" evidence="8">
    <location>
        <begin position="448"/>
        <end position="469"/>
    </location>
</feature>
<evidence type="ECO:0000256" key="2">
    <source>
        <dbReference type="ARBA" id="ARBA00006434"/>
    </source>
</evidence>
<dbReference type="PANTHER" id="PTHR48086">
    <property type="entry name" value="SODIUM/PROLINE SYMPORTER-RELATED"/>
    <property type="match status" value="1"/>
</dbReference>